<dbReference type="AlphaFoldDB" id="A0A1Q8C4J4"/>
<accession>A0A1Q8C4J4</accession>
<dbReference type="STRING" id="1912961.BU204_33260"/>
<dbReference type="InterPro" id="IPR038056">
    <property type="entry name" value="YjbR-like_sf"/>
</dbReference>
<name>A0A1Q8C4J4_9PSEU</name>
<evidence type="ECO:0000313" key="1">
    <source>
        <dbReference type="EMBL" id="OLF09255.1"/>
    </source>
</evidence>
<dbReference type="RefSeq" id="WP_075129782.1">
    <property type="nucleotide sequence ID" value="NZ_MSIE01000087.1"/>
</dbReference>
<dbReference type="InterPro" id="IPR058532">
    <property type="entry name" value="YjbR/MT2646/Rv2570-like"/>
</dbReference>
<sequence>MATIDDVRRIASALPRAVERLVRDRVKFNVGRIVFLALSRDERVMGFAFPREERAHLVAAEPEKFLMPLPADERYQWVRVRLAAVDERELRELVTDAWRMCVPKKVASAYDEEHAEAPG</sequence>
<organism evidence="1 2">
    <name type="scientific">Actinophytocola xanthii</name>
    <dbReference type="NCBI Taxonomy" id="1912961"/>
    <lineage>
        <taxon>Bacteria</taxon>
        <taxon>Bacillati</taxon>
        <taxon>Actinomycetota</taxon>
        <taxon>Actinomycetes</taxon>
        <taxon>Pseudonocardiales</taxon>
        <taxon>Pseudonocardiaceae</taxon>
    </lineage>
</organism>
<dbReference type="Pfam" id="PF04237">
    <property type="entry name" value="YjbR"/>
    <property type="match status" value="1"/>
</dbReference>
<evidence type="ECO:0000313" key="2">
    <source>
        <dbReference type="Proteomes" id="UP000185596"/>
    </source>
</evidence>
<dbReference type="Gene3D" id="3.90.1150.30">
    <property type="match status" value="1"/>
</dbReference>
<reference evidence="1 2" key="1">
    <citation type="submission" date="2016-12" db="EMBL/GenBank/DDBJ databases">
        <title>The draft genome sequence of Actinophytocola sp. 11-183.</title>
        <authorList>
            <person name="Wang W."/>
            <person name="Yuan L."/>
        </authorList>
    </citation>
    <scope>NUCLEOTIDE SEQUENCE [LARGE SCALE GENOMIC DNA]</scope>
    <source>
        <strain evidence="1 2">11-183</strain>
    </source>
</reference>
<gene>
    <name evidence="1" type="ORF">BU204_33260</name>
</gene>
<evidence type="ECO:0008006" key="3">
    <source>
        <dbReference type="Google" id="ProtNLM"/>
    </source>
</evidence>
<dbReference type="Proteomes" id="UP000185596">
    <property type="component" value="Unassembled WGS sequence"/>
</dbReference>
<dbReference type="EMBL" id="MSIE01000087">
    <property type="protein sequence ID" value="OLF09255.1"/>
    <property type="molecule type" value="Genomic_DNA"/>
</dbReference>
<protein>
    <recommendedName>
        <fullName evidence="3">Phosphoribosylglycinamide formyltransferase</fullName>
    </recommendedName>
</protein>
<proteinExistence type="predicted"/>
<dbReference type="SUPFAM" id="SSF142906">
    <property type="entry name" value="YjbR-like"/>
    <property type="match status" value="1"/>
</dbReference>
<comment type="caution">
    <text evidence="1">The sequence shown here is derived from an EMBL/GenBank/DDBJ whole genome shotgun (WGS) entry which is preliminary data.</text>
</comment>
<keyword evidence="2" id="KW-1185">Reference proteome</keyword>